<dbReference type="GO" id="GO:0016042">
    <property type="term" value="P:lipid catabolic process"/>
    <property type="evidence" value="ECO:0007669"/>
    <property type="project" value="UniProtKB-KW"/>
</dbReference>
<dbReference type="Pfam" id="PF03403">
    <property type="entry name" value="PAF-AH_p_II"/>
    <property type="match status" value="1"/>
</dbReference>
<feature type="compositionally biased region" description="Low complexity" evidence="4">
    <location>
        <begin position="78"/>
        <end position="108"/>
    </location>
</feature>
<feature type="region of interest" description="Disordered" evidence="4">
    <location>
        <begin position="78"/>
        <end position="117"/>
    </location>
</feature>
<keyword evidence="5" id="KW-0732">Signal</keyword>
<proteinExistence type="predicted"/>
<evidence type="ECO:0000256" key="5">
    <source>
        <dbReference type="SAM" id="SignalP"/>
    </source>
</evidence>
<dbReference type="Proteomes" id="UP000198605">
    <property type="component" value="Unassembled WGS sequence"/>
</dbReference>
<dbReference type="Gene3D" id="3.40.50.1820">
    <property type="entry name" value="alpha/beta hydrolase"/>
    <property type="match status" value="1"/>
</dbReference>
<dbReference type="SUPFAM" id="SSF53474">
    <property type="entry name" value="alpha/beta-Hydrolases"/>
    <property type="match status" value="1"/>
</dbReference>
<name>A0A1C6VS57_9ACTN</name>
<dbReference type="InterPro" id="IPR029058">
    <property type="entry name" value="AB_hydrolase_fold"/>
</dbReference>
<dbReference type="PANTHER" id="PTHR10272:SF0">
    <property type="entry name" value="PLATELET-ACTIVATING FACTOR ACETYLHYDROLASE"/>
    <property type="match status" value="1"/>
</dbReference>
<dbReference type="STRING" id="47854.GA0070603_5008"/>
<reference evidence="7" key="1">
    <citation type="submission" date="2016-06" db="EMBL/GenBank/DDBJ databases">
        <authorList>
            <person name="Varghese N."/>
            <person name="Submissions Spin"/>
        </authorList>
    </citation>
    <scope>NUCLEOTIDE SEQUENCE [LARGE SCALE GENOMIC DNA]</scope>
    <source>
        <strain evidence="7">DSM 44151</strain>
    </source>
</reference>
<dbReference type="AlphaFoldDB" id="A0A1C6VS57"/>
<feature type="signal peptide" evidence="5">
    <location>
        <begin position="1"/>
        <end position="21"/>
    </location>
</feature>
<accession>A0A1C6VS57</accession>
<keyword evidence="7" id="KW-1185">Reference proteome</keyword>
<keyword evidence="2" id="KW-0442">Lipid degradation</keyword>
<gene>
    <name evidence="6" type="ORF">GA0070603_5008</name>
</gene>
<evidence type="ECO:0000313" key="7">
    <source>
        <dbReference type="Proteomes" id="UP000198605"/>
    </source>
</evidence>
<evidence type="ECO:0000256" key="3">
    <source>
        <dbReference type="ARBA" id="ARBA00023098"/>
    </source>
</evidence>
<feature type="chain" id="PRO_5008748990" evidence="5">
    <location>
        <begin position="22"/>
        <end position="354"/>
    </location>
</feature>
<evidence type="ECO:0000256" key="2">
    <source>
        <dbReference type="ARBA" id="ARBA00022963"/>
    </source>
</evidence>
<evidence type="ECO:0000256" key="1">
    <source>
        <dbReference type="ARBA" id="ARBA00022801"/>
    </source>
</evidence>
<protein>
    <submittedName>
        <fullName evidence="6">Alpha/beta hydrolase family protein</fullName>
    </submittedName>
</protein>
<keyword evidence="3" id="KW-0443">Lipid metabolism</keyword>
<dbReference type="PANTHER" id="PTHR10272">
    <property type="entry name" value="PLATELET-ACTIVATING FACTOR ACETYLHYDROLASE"/>
    <property type="match status" value="1"/>
</dbReference>
<dbReference type="EMBL" id="FMIB01000002">
    <property type="protein sequence ID" value="SCL69135.1"/>
    <property type="molecule type" value="Genomic_DNA"/>
</dbReference>
<keyword evidence="1 6" id="KW-0378">Hydrolase</keyword>
<dbReference type="PROSITE" id="PS51257">
    <property type="entry name" value="PROKAR_LIPOPROTEIN"/>
    <property type="match status" value="1"/>
</dbReference>
<evidence type="ECO:0000313" key="6">
    <source>
        <dbReference type="EMBL" id="SCL69135.1"/>
    </source>
</evidence>
<organism evidence="6 7">
    <name type="scientific">Micromonospora chersina</name>
    <dbReference type="NCBI Taxonomy" id="47854"/>
    <lineage>
        <taxon>Bacteria</taxon>
        <taxon>Bacillati</taxon>
        <taxon>Actinomycetota</taxon>
        <taxon>Actinomycetes</taxon>
        <taxon>Micromonosporales</taxon>
        <taxon>Micromonosporaceae</taxon>
        <taxon>Micromonospora</taxon>
    </lineage>
</organism>
<sequence>MQRLVAALLVALVAGCGPAVAADDRVPAFRPAPPRPYAVGVRHLVVDPDGSRPLPVTVWYPAEPTAPAHATAPATTRLAAGPAGSEATSDPSSDATSSLTSGSATSGPTDGGAAAGPVPWPDVPVAAGRFPVVVYSHGLHSLPDLHAPLTTRWAAAGFVVVAPTYPRTSLRARDFTRADVRNQPADGWRLIRHLVRLDARPGDPLAGHLAVDRFAAAGHSAGGFTTAGMFTSGHSRRLRAGIVIAGGGLAGSFAGPVAPMLFVHGGADPIVPEPVGRAAYARSLGPAAFLGLPGQGHGEYLTPGRPGFAQVLAATTDFLRWTLYDDRRARDRLPADAVLPGVTTLTTRALPGHA</sequence>
<dbReference type="GO" id="GO:0003847">
    <property type="term" value="F:1-alkyl-2-acetylglycerophosphocholine esterase activity"/>
    <property type="evidence" value="ECO:0007669"/>
    <property type="project" value="TreeGrafter"/>
</dbReference>
<dbReference type="ESTHER" id="9actn-a0a1c6vs57">
    <property type="family name" value="Chlorophyllase"/>
</dbReference>
<evidence type="ECO:0000256" key="4">
    <source>
        <dbReference type="SAM" id="MobiDB-lite"/>
    </source>
</evidence>